<evidence type="ECO:0000256" key="1">
    <source>
        <dbReference type="SAM" id="MobiDB-lite"/>
    </source>
</evidence>
<evidence type="ECO:0000313" key="3">
    <source>
        <dbReference type="Proteomes" id="UP000314294"/>
    </source>
</evidence>
<comment type="caution">
    <text evidence="2">The sequence shown here is derived from an EMBL/GenBank/DDBJ whole genome shotgun (WGS) entry which is preliminary data.</text>
</comment>
<dbReference type="OrthoDB" id="10593479at2759"/>
<keyword evidence="3" id="KW-1185">Reference proteome</keyword>
<feature type="region of interest" description="Disordered" evidence="1">
    <location>
        <begin position="78"/>
        <end position="97"/>
    </location>
</feature>
<proteinExistence type="predicted"/>
<dbReference type="AlphaFoldDB" id="A0A4Z2FT01"/>
<name>A0A4Z2FT01_9TELE</name>
<gene>
    <name evidence="2" type="ORF">EYF80_045524</name>
</gene>
<reference evidence="2 3" key="1">
    <citation type="submission" date="2019-03" db="EMBL/GenBank/DDBJ databases">
        <title>First draft genome of Liparis tanakae, snailfish: a comprehensive survey of snailfish specific genes.</title>
        <authorList>
            <person name="Kim W."/>
            <person name="Song I."/>
            <person name="Jeong J.-H."/>
            <person name="Kim D."/>
            <person name="Kim S."/>
            <person name="Ryu S."/>
            <person name="Song J.Y."/>
            <person name="Lee S.K."/>
        </authorList>
    </citation>
    <scope>NUCLEOTIDE SEQUENCE [LARGE SCALE GENOMIC DNA]</scope>
    <source>
        <tissue evidence="2">Muscle</tissue>
    </source>
</reference>
<protein>
    <submittedName>
        <fullName evidence="2">Uncharacterized protein</fullName>
    </submittedName>
</protein>
<dbReference type="Proteomes" id="UP000314294">
    <property type="component" value="Unassembled WGS sequence"/>
</dbReference>
<evidence type="ECO:0000313" key="2">
    <source>
        <dbReference type="EMBL" id="TNN44289.1"/>
    </source>
</evidence>
<sequence>MQTPPSPAGLTTSDACEEPTFCLRLDHLAPSQRLSGITEPSRGNDSLITRPHSPSRCLLGVGKVHCWRRLGAVCEPTAEGARDQGGLSRCHPHRLVQ</sequence>
<organism evidence="2 3">
    <name type="scientific">Liparis tanakae</name>
    <name type="common">Tanaka's snailfish</name>
    <dbReference type="NCBI Taxonomy" id="230148"/>
    <lineage>
        <taxon>Eukaryota</taxon>
        <taxon>Metazoa</taxon>
        <taxon>Chordata</taxon>
        <taxon>Craniata</taxon>
        <taxon>Vertebrata</taxon>
        <taxon>Euteleostomi</taxon>
        <taxon>Actinopterygii</taxon>
        <taxon>Neopterygii</taxon>
        <taxon>Teleostei</taxon>
        <taxon>Neoteleostei</taxon>
        <taxon>Acanthomorphata</taxon>
        <taxon>Eupercaria</taxon>
        <taxon>Perciformes</taxon>
        <taxon>Cottioidei</taxon>
        <taxon>Cottales</taxon>
        <taxon>Liparidae</taxon>
        <taxon>Liparis</taxon>
    </lineage>
</organism>
<accession>A0A4Z2FT01</accession>
<dbReference type="EMBL" id="SRLO01000914">
    <property type="protein sequence ID" value="TNN44289.1"/>
    <property type="molecule type" value="Genomic_DNA"/>
</dbReference>